<keyword evidence="3 5" id="KW-0067">ATP-binding</keyword>
<dbReference type="SMART" id="SM00382">
    <property type="entry name" value="AAA"/>
    <property type="match status" value="1"/>
</dbReference>
<dbReference type="PROSITE" id="PS00211">
    <property type="entry name" value="ABC_TRANSPORTER_1"/>
    <property type="match status" value="1"/>
</dbReference>
<gene>
    <name evidence="5" type="ORF">HNR70_001034</name>
</gene>
<dbReference type="InterPro" id="IPR027417">
    <property type="entry name" value="P-loop_NTPase"/>
</dbReference>
<evidence type="ECO:0000256" key="2">
    <source>
        <dbReference type="ARBA" id="ARBA00022741"/>
    </source>
</evidence>
<dbReference type="InterPro" id="IPR050093">
    <property type="entry name" value="ABC_SmlMolc_Importer"/>
</dbReference>
<dbReference type="InterPro" id="IPR003439">
    <property type="entry name" value="ABC_transporter-like_ATP-bd"/>
</dbReference>
<dbReference type="Gene3D" id="3.40.50.300">
    <property type="entry name" value="P-loop containing nucleotide triphosphate hydrolases"/>
    <property type="match status" value="1"/>
</dbReference>
<evidence type="ECO:0000313" key="5">
    <source>
        <dbReference type="EMBL" id="MBB5831221.1"/>
    </source>
</evidence>
<keyword evidence="2" id="KW-0547">Nucleotide-binding</keyword>
<proteinExistence type="predicted"/>
<dbReference type="InterPro" id="IPR008995">
    <property type="entry name" value="Mo/tungstate-bd_C_term_dom"/>
</dbReference>
<dbReference type="Proteomes" id="UP000588158">
    <property type="component" value="Unassembled WGS sequence"/>
</dbReference>
<sequence length="339" mass="36232">MSLELSAEVPERGVHVEIHVPGGRTVALIGPNGAGKSTALSLIAGTLRPARGRVVLDGTVLADEHTWIPVHHRRITTLSQDPVLFPHLTVRDNVRFPLRAQGVPRRRAQQETTRWLEELDLLHLAERRPSQLSGGQAQRVAIARALAADPRLILLDEPMAALDIDVAPALREQLRGFLAGRTAVIVTHDVLDALTLADHVIVLEQGRVVEEGPTTEVLARPGSAFAARFAGLNLITGALEDGALQLPGGGHLPVRSDAAPGTTLHAAFRPASVHLVDEDAQAGLPRTVRTLSPHGDLVRVRTEDLAADLAPQDIAARHLEPGSRVCLAVSREDVTAYGA</sequence>
<dbReference type="GO" id="GO:0016887">
    <property type="term" value="F:ATP hydrolysis activity"/>
    <property type="evidence" value="ECO:0007669"/>
    <property type="project" value="InterPro"/>
</dbReference>
<dbReference type="PANTHER" id="PTHR42781:SF4">
    <property type="entry name" value="SPERMIDINE_PUTRESCINE IMPORT ATP-BINDING PROTEIN POTA"/>
    <property type="match status" value="1"/>
</dbReference>
<evidence type="ECO:0000256" key="1">
    <source>
        <dbReference type="ARBA" id="ARBA00022448"/>
    </source>
</evidence>
<keyword evidence="6" id="KW-1185">Reference proteome</keyword>
<dbReference type="EMBL" id="JACHLZ010000001">
    <property type="protein sequence ID" value="MBB5831221.1"/>
    <property type="molecule type" value="Genomic_DNA"/>
</dbReference>
<dbReference type="AlphaFoldDB" id="A0A841AC71"/>
<organism evidence="5 6">
    <name type="scientific">Brachybacterium aquaticum</name>
    <dbReference type="NCBI Taxonomy" id="1432564"/>
    <lineage>
        <taxon>Bacteria</taxon>
        <taxon>Bacillati</taxon>
        <taxon>Actinomycetota</taxon>
        <taxon>Actinomycetes</taxon>
        <taxon>Micrococcales</taxon>
        <taxon>Dermabacteraceae</taxon>
        <taxon>Brachybacterium</taxon>
    </lineage>
</organism>
<reference evidence="5 6" key="1">
    <citation type="submission" date="2020-08" db="EMBL/GenBank/DDBJ databases">
        <title>Sequencing the genomes of 1000 actinobacteria strains.</title>
        <authorList>
            <person name="Klenk H.-P."/>
        </authorList>
    </citation>
    <scope>NUCLEOTIDE SEQUENCE [LARGE SCALE GENOMIC DNA]</scope>
    <source>
        <strain evidence="5 6">DSM 28796</strain>
    </source>
</reference>
<feature type="domain" description="ABC transporter" evidence="4">
    <location>
        <begin position="1"/>
        <end position="230"/>
    </location>
</feature>
<protein>
    <submittedName>
        <fullName evidence="5">Molybdate transport system ATP-binding protein</fullName>
    </submittedName>
</protein>
<accession>A0A841AC71</accession>
<dbReference type="GO" id="GO:0005524">
    <property type="term" value="F:ATP binding"/>
    <property type="evidence" value="ECO:0007669"/>
    <property type="project" value="UniProtKB-KW"/>
</dbReference>
<evidence type="ECO:0000313" key="6">
    <source>
        <dbReference type="Proteomes" id="UP000588158"/>
    </source>
</evidence>
<dbReference type="SUPFAM" id="SSF50331">
    <property type="entry name" value="MOP-like"/>
    <property type="match status" value="1"/>
</dbReference>
<dbReference type="InterPro" id="IPR003593">
    <property type="entry name" value="AAA+_ATPase"/>
</dbReference>
<name>A0A841AC71_9MICO</name>
<dbReference type="InterPro" id="IPR017871">
    <property type="entry name" value="ABC_transporter-like_CS"/>
</dbReference>
<dbReference type="SUPFAM" id="SSF52540">
    <property type="entry name" value="P-loop containing nucleoside triphosphate hydrolases"/>
    <property type="match status" value="1"/>
</dbReference>
<dbReference type="Pfam" id="PF00005">
    <property type="entry name" value="ABC_tran"/>
    <property type="match status" value="1"/>
</dbReference>
<evidence type="ECO:0000256" key="3">
    <source>
        <dbReference type="ARBA" id="ARBA00022840"/>
    </source>
</evidence>
<evidence type="ECO:0000259" key="4">
    <source>
        <dbReference type="PROSITE" id="PS50893"/>
    </source>
</evidence>
<dbReference type="PANTHER" id="PTHR42781">
    <property type="entry name" value="SPERMIDINE/PUTRESCINE IMPORT ATP-BINDING PROTEIN POTA"/>
    <property type="match status" value="1"/>
</dbReference>
<comment type="caution">
    <text evidence="5">The sequence shown here is derived from an EMBL/GenBank/DDBJ whole genome shotgun (WGS) entry which is preliminary data.</text>
</comment>
<dbReference type="RefSeq" id="WP_184324726.1">
    <property type="nucleotide sequence ID" value="NZ_JACHLZ010000001.1"/>
</dbReference>
<keyword evidence="1" id="KW-0813">Transport</keyword>
<dbReference type="PROSITE" id="PS50893">
    <property type="entry name" value="ABC_TRANSPORTER_2"/>
    <property type="match status" value="1"/>
</dbReference>